<dbReference type="Proteomes" id="UP000058074">
    <property type="component" value="Chromosome"/>
</dbReference>
<evidence type="ECO:0008006" key="3">
    <source>
        <dbReference type="Google" id="ProtNLM"/>
    </source>
</evidence>
<dbReference type="KEGG" id="smag:AN936_05425"/>
<dbReference type="AlphaFoldDB" id="A0A0N9U455"/>
<dbReference type="EMBL" id="CP012700">
    <property type="protein sequence ID" value="ALH79822.1"/>
    <property type="molecule type" value="Genomic_DNA"/>
</dbReference>
<dbReference type="Pfam" id="PF12244">
    <property type="entry name" value="DUF3606"/>
    <property type="match status" value="1"/>
</dbReference>
<reference evidence="1 2" key="1">
    <citation type="journal article" date="2015" name="Genome Announc.">
        <title>Complete Genome Sequence of Polypropylene Glycol- and Polyethylene Glycol-Degrading Sphingopyxis macrogoltabida Strain EY-1.</title>
        <authorList>
            <person name="Ohtsubo Y."/>
            <person name="Nagata Y."/>
            <person name="Numata M."/>
            <person name="Tsuchikane K."/>
            <person name="Hosoyama A."/>
            <person name="Yamazoe A."/>
            <person name="Tsuda M."/>
            <person name="Fujita N."/>
            <person name="Kawai F."/>
        </authorList>
    </citation>
    <scope>NUCLEOTIDE SEQUENCE [LARGE SCALE GENOMIC DNA]</scope>
    <source>
        <strain evidence="1 2">EY-1</strain>
    </source>
</reference>
<dbReference type="OrthoDB" id="7452017at2"/>
<accession>A0A0N9U455</accession>
<evidence type="ECO:0000313" key="2">
    <source>
        <dbReference type="Proteomes" id="UP000058074"/>
    </source>
</evidence>
<evidence type="ECO:0000313" key="1">
    <source>
        <dbReference type="EMBL" id="ALH79822.1"/>
    </source>
</evidence>
<gene>
    <name evidence="1" type="ORF">AN936_05425</name>
</gene>
<protein>
    <recommendedName>
        <fullName evidence="3">DUF3606 domain-containing protein</fullName>
    </recommendedName>
</protein>
<dbReference type="InterPro" id="IPR022037">
    <property type="entry name" value="DUF3606"/>
</dbReference>
<organism evidence="1 2">
    <name type="scientific">Sphingopyxis macrogoltabida</name>
    <name type="common">Sphingomonas macrogoltabidus</name>
    <dbReference type="NCBI Taxonomy" id="33050"/>
    <lineage>
        <taxon>Bacteria</taxon>
        <taxon>Pseudomonadati</taxon>
        <taxon>Pseudomonadota</taxon>
        <taxon>Alphaproteobacteria</taxon>
        <taxon>Sphingomonadales</taxon>
        <taxon>Sphingomonadaceae</taxon>
        <taxon>Sphingopyxis</taxon>
    </lineage>
</organism>
<name>A0A0N9U455_SPHMC</name>
<dbReference type="RefSeq" id="WP_054587231.1">
    <property type="nucleotide sequence ID" value="NZ_CP012700.1"/>
</dbReference>
<sequence>MQAQIVPDGGRINRSSVDAMRAWSAILGVTQVEILVAVAAVGSRYQDVQSYLAEDFCFSSREGETALAPVPPEASSLAA</sequence>
<proteinExistence type="predicted"/>
<dbReference type="PATRIC" id="fig|33050.5.peg.1126"/>